<dbReference type="AlphaFoldDB" id="A0A4S3KDS6"/>
<dbReference type="EMBL" id="MWIO01000032">
    <property type="protein sequence ID" value="THD06663.1"/>
    <property type="molecule type" value="Genomic_DNA"/>
</dbReference>
<protein>
    <submittedName>
        <fullName evidence="1">Uncharacterized protein</fullName>
    </submittedName>
</protein>
<accession>A0A4S3KDS6</accession>
<dbReference type="Proteomes" id="UP000306317">
    <property type="component" value="Unassembled WGS sequence"/>
</dbReference>
<reference evidence="1 2" key="1">
    <citation type="submission" date="2017-02" db="EMBL/GenBank/DDBJ databases">
        <title>Whole genome sequencing of Rhodanobacter lindaniclasticus DSM 17932.</title>
        <authorList>
            <person name="Kumar S."/>
            <person name="Patil P."/>
            <person name="Patil P.B."/>
        </authorList>
    </citation>
    <scope>NUCLEOTIDE SEQUENCE [LARGE SCALE GENOMIC DNA]</scope>
    <source>
        <strain evidence="1 2">DSM 17932</strain>
    </source>
</reference>
<evidence type="ECO:0000313" key="1">
    <source>
        <dbReference type="EMBL" id="THD06663.1"/>
    </source>
</evidence>
<proteinExistence type="predicted"/>
<comment type="caution">
    <text evidence="1">The sequence shown here is derived from an EMBL/GenBank/DDBJ whole genome shotgun (WGS) entry which is preliminary data.</text>
</comment>
<dbReference type="OrthoDB" id="6400380at2"/>
<name>A0A4S3KDS6_9GAMM</name>
<sequence length="116" mass="13041">MQATTDEALFYHPIGDEETLTESTSRMGLVIESLSFKDGNKWKMWNGSETLGYAMEDEDFIGRVNNGEAFRKGDTLTCDVRVTQTKSGTALKLQRVIVKVHDHKTSLDQPDLDLSK</sequence>
<keyword evidence="2" id="KW-1185">Reference proteome</keyword>
<evidence type="ECO:0000313" key="2">
    <source>
        <dbReference type="Proteomes" id="UP000306317"/>
    </source>
</evidence>
<organism evidence="1 2">
    <name type="scientific">Rhodanobacter lindaniclasticus</name>
    <dbReference type="NCBI Taxonomy" id="75310"/>
    <lineage>
        <taxon>Bacteria</taxon>
        <taxon>Pseudomonadati</taxon>
        <taxon>Pseudomonadota</taxon>
        <taxon>Gammaproteobacteria</taxon>
        <taxon>Lysobacterales</taxon>
        <taxon>Rhodanobacteraceae</taxon>
        <taxon>Rhodanobacter</taxon>
    </lineage>
</organism>
<gene>
    <name evidence="1" type="ORF">B1991_12655</name>
</gene>
<dbReference type="RefSeq" id="WP_136259040.1">
    <property type="nucleotide sequence ID" value="NZ_MWIO01000032.1"/>
</dbReference>